<dbReference type="SUPFAM" id="SSF52540">
    <property type="entry name" value="P-loop containing nucleoside triphosphate hydrolases"/>
    <property type="match status" value="1"/>
</dbReference>
<dbReference type="RefSeq" id="WP_130508018.1">
    <property type="nucleotide sequence ID" value="NZ_SHKY01000001.1"/>
</dbReference>
<dbReference type="InterPro" id="IPR049945">
    <property type="entry name" value="AAA_22"/>
</dbReference>
<dbReference type="PANTHER" id="PTHR35894:SF5">
    <property type="entry name" value="MU-LIKE PROPHAGE FLUMU DNA TRANSPOSITION PROTEIN B"/>
    <property type="match status" value="1"/>
</dbReference>
<gene>
    <name evidence="3" type="ORF">EV385_0563</name>
</gene>
<reference evidence="3 4" key="1">
    <citation type="submission" date="2019-02" db="EMBL/GenBank/DDBJ databases">
        <title>Sequencing the genomes of 1000 actinobacteria strains.</title>
        <authorList>
            <person name="Klenk H.-P."/>
        </authorList>
    </citation>
    <scope>NUCLEOTIDE SEQUENCE [LARGE SCALE GENOMIC DNA]</scope>
    <source>
        <strain evidence="3 4">DSM 45162</strain>
    </source>
</reference>
<dbReference type="Gene3D" id="3.40.50.300">
    <property type="entry name" value="P-loop containing nucleotide triphosphate hydrolases"/>
    <property type="match status" value="1"/>
</dbReference>
<protein>
    <recommendedName>
        <fullName evidence="2">ORC1/DEAH AAA+ ATPase domain-containing protein</fullName>
    </recommendedName>
</protein>
<feature type="region of interest" description="Disordered" evidence="1">
    <location>
        <begin position="1"/>
        <end position="20"/>
    </location>
</feature>
<feature type="domain" description="ORC1/DEAH AAA+ ATPase" evidence="2">
    <location>
        <begin position="55"/>
        <end position="199"/>
    </location>
</feature>
<sequence>MADLDDRGDTPARRAKEETPVALLPDIEPQSATAAPFVVTKEYRRFAEFAEAVRRERYIGLCYGPPGVGKTLSARRYARWDLVEYAVQTFKFFEADHIPREILDTRSAVYTPKVHNSPGRLEKDLAFIQDRVSWMVQSLEHPEHGPPLLTRHQGRFAELLIVDEADRLKTATLEQLRDRHDRTGVGLILIGMPGIEKRLARYPQLYSRVGFVHHFRVLSAEEQAFVLARHWPELALHDPDDFTTAEALAAIIRITSGNFRLTARLVAQIKRVLDINHLTVVTKEVVEAARETLVIGVP</sequence>
<evidence type="ECO:0000313" key="4">
    <source>
        <dbReference type="Proteomes" id="UP000292564"/>
    </source>
</evidence>
<dbReference type="AlphaFoldDB" id="A0A4Q7ZDT5"/>
<dbReference type="EMBL" id="SHKY01000001">
    <property type="protein sequence ID" value="RZU48837.1"/>
    <property type="molecule type" value="Genomic_DNA"/>
</dbReference>
<organism evidence="3 4">
    <name type="scientific">Krasilnikovia cinnamomea</name>
    <dbReference type="NCBI Taxonomy" id="349313"/>
    <lineage>
        <taxon>Bacteria</taxon>
        <taxon>Bacillati</taxon>
        <taxon>Actinomycetota</taxon>
        <taxon>Actinomycetes</taxon>
        <taxon>Micromonosporales</taxon>
        <taxon>Micromonosporaceae</taxon>
        <taxon>Krasilnikovia</taxon>
    </lineage>
</organism>
<keyword evidence="4" id="KW-1185">Reference proteome</keyword>
<comment type="caution">
    <text evidence="3">The sequence shown here is derived from an EMBL/GenBank/DDBJ whole genome shotgun (WGS) entry which is preliminary data.</text>
</comment>
<evidence type="ECO:0000259" key="2">
    <source>
        <dbReference type="Pfam" id="PF13401"/>
    </source>
</evidence>
<evidence type="ECO:0000256" key="1">
    <source>
        <dbReference type="SAM" id="MobiDB-lite"/>
    </source>
</evidence>
<dbReference type="InterPro" id="IPR052026">
    <property type="entry name" value="ExeA_AAA_ATPase_DNA-bind"/>
</dbReference>
<dbReference type="PANTHER" id="PTHR35894">
    <property type="entry name" value="GENERAL SECRETION PATHWAY PROTEIN A-RELATED"/>
    <property type="match status" value="1"/>
</dbReference>
<evidence type="ECO:0000313" key="3">
    <source>
        <dbReference type="EMBL" id="RZU48837.1"/>
    </source>
</evidence>
<accession>A0A4Q7ZDT5</accession>
<proteinExistence type="predicted"/>
<name>A0A4Q7ZDT5_9ACTN</name>
<dbReference type="Proteomes" id="UP000292564">
    <property type="component" value="Unassembled WGS sequence"/>
</dbReference>
<dbReference type="GO" id="GO:0016887">
    <property type="term" value="F:ATP hydrolysis activity"/>
    <property type="evidence" value="ECO:0007669"/>
    <property type="project" value="InterPro"/>
</dbReference>
<dbReference type="Pfam" id="PF13401">
    <property type="entry name" value="AAA_22"/>
    <property type="match status" value="1"/>
</dbReference>
<dbReference type="InterPro" id="IPR027417">
    <property type="entry name" value="P-loop_NTPase"/>
</dbReference>
<dbReference type="OrthoDB" id="9801665at2"/>
<feature type="compositionally biased region" description="Basic and acidic residues" evidence="1">
    <location>
        <begin position="1"/>
        <end position="19"/>
    </location>
</feature>